<comment type="caution">
    <text evidence="2">The sequence shown here is derived from an EMBL/GenBank/DDBJ whole genome shotgun (WGS) entry which is preliminary data.</text>
</comment>
<proteinExistence type="predicted"/>
<reference evidence="2" key="1">
    <citation type="submission" date="2023-11" db="EMBL/GenBank/DDBJ databases">
        <title>Genome assemblies of two species of porcelain crab, Petrolisthes cinctipes and Petrolisthes manimaculis (Anomura: Porcellanidae).</title>
        <authorList>
            <person name="Angst P."/>
        </authorList>
    </citation>
    <scope>NUCLEOTIDE SEQUENCE</scope>
    <source>
        <strain evidence="2">PB745_02</strain>
        <tissue evidence="2">Gill</tissue>
    </source>
</reference>
<sequence>MRNEGTGRRTRVKGEEVVHGDTQRKVDDRMERNKREGGTVEEEILRKKTIRGEAEKIKEGLVDKDQVDNTMGAEANRHK</sequence>
<accession>A0AAE1PFE0</accession>
<evidence type="ECO:0000256" key="1">
    <source>
        <dbReference type="SAM" id="MobiDB-lite"/>
    </source>
</evidence>
<dbReference type="Proteomes" id="UP001292094">
    <property type="component" value="Unassembled WGS sequence"/>
</dbReference>
<gene>
    <name evidence="2" type="ORF">Pmani_021652</name>
</gene>
<keyword evidence="3" id="KW-1185">Reference proteome</keyword>
<evidence type="ECO:0000313" key="2">
    <source>
        <dbReference type="EMBL" id="KAK4306536.1"/>
    </source>
</evidence>
<protein>
    <submittedName>
        <fullName evidence="2">Uncharacterized protein</fullName>
    </submittedName>
</protein>
<dbReference type="AlphaFoldDB" id="A0AAE1PFE0"/>
<name>A0AAE1PFE0_9EUCA</name>
<dbReference type="EMBL" id="JAWZYT010002115">
    <property type="protein sequence ID" value="KAK4306536.1"/>
    <property type="molecule type" value="Genomic_DNA"/>
</dbReference>
<evidence type="ECO:0000313" key="3">
    <source>
        <dbReference type="Proteomes" id="UP001292094"/>
    </source>
</evidence>
<organism evidence="2 3">
    <name type="scientific">Petrolisthes manimaculis</name>
    <dbReference type="NCBI Taxonomy" id="1843537"/>
    <lineage>
        <taxon>Eukaryota</taxon>
        <taxon>Metazoa</taxon>
        <taxon>Ecdysozoa</taxon>
        <taxon>Arthropoda</taxon>
        <taxon>Crustacea</taxon>
        <taxon>Multicrustacea</taxon>
        <taxon>Malacostraca</taxon>
        <taxon>Eumalacostraca</taxon>
        <taxon>Eucarida</taxon>
        <taxon>Decapoda</taxon>
        <taxon>Pleocyemata</taxon>
        <taxon>Anomura</taxon>
        <taxon>Galatheoidea</taxon>
        <taxon>Porcellanidae</taxon>
        <taxon>Petrolisthes</taxon>
    </lineage>
</organism>
<feature type="region of interest" description="Disordered" evidence="1">
    <location>
        <begin position="1"/>
        <end position="38"/>
    </location>
</feature>